<feature type="transmembrane region" description="Helical" evidence="7">
    <location>
        <begin position="310"/>
        <end position="329"/>
    </location>
</feature>
<evidence type="ECO:0000256" key="2">
    <source>
        <dbReference type="ARBA" id="ARBA00007400"/>
    </source>
</evidence>
<keyword evidence="4 7" id="KW-0812">Transmembrane</keyword>
<feature type="transmembrane region" description="Helical" evidence="7">
    <location>
        <begin position="273"/>
        <end position="289"/>
    </location>
</feature>
<feature type="transmembrane region" description="Helical" evidence="7">
    <location>
        <begin position="165"/>
        <end position="187"/>
    </location>
</feature>
<keyword evidence="9" id="KW-0808">Transferase</keyword>
<dbReference type="Pfam" id="PF01757">
    <property type="entry name" value="Acyl_transf_3"/>
    <property type="match status" value="1"/>
</dbReference>
<feature type="transmembrane region" description="Helical" evidence="7">
    <location>
        <begin position="21"/>
        <end position="42"/>
    </location>
</feature>
<dbReference type="InterPro" id="IPR002656">
    <property type="entry name" value="Acyl_transf_3_dom"/>
</dbReference>
<keyword evidence="9" id="KW-0012">Acyltransferase</keyword>
<protein>
    <submittedName>
        <fullName evidence="9">Predicted acyltransferase</fullName>
    </submittedName>
</protein>
<dbReference type="GO" id="GO:0009246">
    <property type="term" value="P:enterobacterial common antigen biosynthetic process"/>
    <property type="evidence" value="ECO:0007669"/>
    <property type="project" value="TreeGrafter"/>
</dbReference>
<sequence>MAQNHPATPRRYLHEVDLMRIIFIGGVLLNHTTTAFASRLVATSNSHLVLEMTHLMLHFTRMGFMFMSGSVLVLNYYHRDPHWWHFWRKRYLSVGVPYVGWNAIILLVVTLGAGKAIDWAAYWTHLGNAVQYGNEYYMYYILVTFQLYLIFPLLVGLFKRFPDRHLAILGFSVVIQLLLLIWLKYWFPQLDRSNWWYLFRYYGNNVLVYQVYFVAGAFVAIHYDDVDAWIQAHHRLLGWTTLVLALGTIGLYFGDQNVLHLSLGATQSVHQPYIMVYDLFMIAFVFWLGRQYAHAREHGLPVFLDQSIKALAKVSFGLYLVQTLPLLVLDGALTQIHLPAWALLALLPVGYAWVLGGSFAIAWFCYRVPPFGALIGRPQWHPWKGVYAYVQNHVKTHPTITAGDKSETH</sequence>
<dbReference type="GO" id="GO:0005886">
    <property type="term" value="C:plasma membrane"/>
    <property type="evidence" value="ECO:0007669"/>
    <property type="project" value="UniProtKB-SubCell"/>
</dbReference>
<evidence type="ECO:0000259" key="8">
    <source>
        <dbReference type="Pfam" id="PF01757"/>
    </source>
</evidence>
<evidence type="ECO:0000256" key="7">
    <source>
        <dbReference type="SAM" id="Phobius"/>
    </source>
</evidence>
<gene>
    <name evidence="9" type="ORF">LZ3411_0182</name>
</gene>
<keyword evidence="6 7" id="KW-0472">Membrane</keyword>
<dbReference type="PANTHER" id="PTHR40074:SF2">
    <property type="entry name" value="O-ACETYLTRANSFERASE WECH"/>
    <property type="match status" value="1"/>
</dbReference>
<feature type="transmembrane region" description="Helical" evidence="7">
    <location>
        <begin position="98"/>
        <end position="117"/>
    </location>
</feature>
<evidence type="ECO:0000256" key="3">
    <source>
        <dbReference type="ARBA" id="ARBA00022475"/>
    </source>
</evidence>
<evidence type="ECO:0000256" key="6">
    <source>
        <dbReference type="ARBA" id="ARBA00023136"/>
    </source>
</evidence>
<keyword evidence="3" id="KW-1003">Cell membrane</keyword>
<comment type="similarity">
    <text evidence="2">Belongs to the acyltransferase 3 family.</text>
</comment>
<name>A0A1Y6JVU4_9LACO</name>
<reference evidence="10" key="1">
    <citation type="submission" date="2017-05" db="EMBL/GenBank/DDBJ databases">
        <authorList>
            <person name="Papadimitriou K."/>
        </authorList>
    </citation>
    <scope>NUCLEOTIDE SEQUENCE [LARGE SCALE GENOMIC DNA]</scope>
    <source>
        <strain evidence="10">ACA-DC 3411</strain>
    </source>
</reference>
<dbReference type="RefSeq" id="WP_231921664.1">
    <property type="nucleotide sequence ID" value="NZ_JBPWQU010000052.1"/>
</dbReference>
<dbReference type="GO" id="GO:0016413">
    <property type="term" value="F:O-acetyltransferase activity"/>
    <property type="evidence" value="ECO:0007669"/>
    <property type="project" value="TreeGrafter"/>
</dbReference>
<accession>A0A1Y6JVU4</accession>
<keyword evidence="5 7" id="KW-1133">Transmembrane helix</keyword>
<comment type="subcellular location">
    <subcellularLocation>
        <location evidence="1">Cell membrane</location>
        <topology evidence="1">Multi-pass membrane protein</topology>
    </subcellularLocation>
</comment>
<feature type="transmembrane region" description="Helical" evidence="7">
    <location>
        <begin position="341"/>
        <end position="366"/>
    </location>
</feature>
<feature type="transmembrane region" description="Helical" evidence="7">
    <location>
        <begin position="54"/>
        <end position="77"/>
    </location>
</feature>
<dbReference type="Proteomes" id="UP000195412">
    <property type="component" value="Chromosome I"/>
</dbReference>
<feature type="domain" description="Acyltransferase 3" evidence="8">
    <location>
        <begin position="14"/>
        <end position="363"/>
    </location>
</feature>
<evidence type="ECO:0000256" key="5">
    <source>
        <dbReference type="ARBA" id="ARBA00022989"/>
    </source>
</evidence>
<evidence type="ECO:0000256" key="4">
    <source>
        <dbReference type="ARBA" id="ARBA00022692"/>
    </source>
</evidence>
<dbReference type="EMBL" id="LT854705">
    <property type="protein sequence ID" value="SMS13232.1"/>
    <property type="molecule type" value="Genomic_DNA"/>
</dbReference>
<evidence type="ECO:0000313" key="9">
    <source>
        <dbReference type="EMBL" id="SMS13232.1"/>
    </source>
</evidence>
<feature type="transmembrane region" description="Helical" evidence="7">
    <location>
        <begin position="207"/>
        <end position="224"/>
    </location>
</feature>
<evidence type="ECO:0000256" key="1">
    <source>
        <dbReference type="ARBA" id="ARBA00004651"/>
    </source>
</evidence>
<evidence type="ECO:0000313" key="10">
    <source>
        <dbReference type="Proteomes" id="UP000195412"/>
    </source>
</evidence>
<feature type="transmembrane region" description="Helical" evidence="7">
    <location>
        <begin position="137"/>
        <end position="158"/>
    </location>
</feature>
<feature type="transmembrane region" description="Helical" evidence="7">
    <location>
        <begin position="236"/>
        <end position="253"/>
    </location>
</feature>
<proteinExistence type="inferred from homology"/>
<dbReference type="KEGG" id="lzy:LZ3411_0182"/>
<dbReference type="PANTHER" id="PTHR40074">
    <property type="entry name" value="O-ACETYLTRANSFERASE WECH"/>
    <property type="match status" value="1"/>
</dbReference>
<organism evidence="9 10">
    <name type="scientific">Levilactobacillus zymae</name>
    <dbReference type="NCBI Taxonomy" id="267363"/>
    <lineage>
        <taxon>Bacteria</taxon>
        <taxon>Bacillati</taxon>
        <taxon>Bacillota</taxon>
        <taxon>Bacilli</taxon>
        <taxon>Lactobacillales</taxon>
        <taxon>Lactobacillaceae</taxon>
        <taxon>Levilactobacillus</taxon>
    </lineage>
</organism>
<dbReference type="AlphaFoldDB" id="A0A1Y6JVU4"/>